<dbReference type="Gene3D" id="3.30.9.10">
    <property type="entry name" value="D-Amino Acid Oxidase, subunit A, domain 2"/>
    <property type="match status" value="1"/>
</dbReference>
<sequence>MDERARIPVTLPRPNPTTSYWQDPPDPFLANHRTTPYLPPSADIVIIGSGITGASIAWHLLTTSTSTPPPNILMLEARQTCSGATGRNGGHTKAASYRTFPSHAASLGLPAAIQLARFELATIRAVHAFARDHGIACDLAACDTVDIIYDAVQWDEARSAVAAMRAAMPGEVEDGAARYVLYEKEEVKARFRVGEGGCGGVGYFAGSLSAYRFGVGVVGMCVARGMGLQTGTAVTGLERDEGRGRWRVETGRGTVEAGRVVLATNGYTAALVREFQGVVVPLRGQVQVHRPGRGLKEGGSLEGTYSFVYEGGYEYMVPRPEGTEGKGEIVMGGGLAKAPEGGLWEYGTTDDAAVDETVSRYLKETTARYFGSNWGEDDEEGRVKSEWTGIMGFSPDGFPFVGEVPGKKGLWIAASFQGHGMVLAWKSAEALVEMMEGRDGEKLEAWFPSVFRVNEERMAKRFEGRLQ</sequence>
<dbReference type="SUPFAM" id="SSF51905">
    <property type="entry name" value="FAD/NAD(P)-binding domain"/>
    <property type="match status" value="1"/>
</dbReference>
<feature type="domain" description="FAD dependent oxidoreductase" evidence="2">
    <location>
        <begin position="43"/>
        <end position="434"/>
    </location>
</feature>
<dbReference type="InterPro" id="IPR036188">
    <property type="entry name" value="FAD/NAD-bd_sf"/>
</dbReference>
<reference evidence="3" key="1">
    <citation type="submission" date="2023-06" db="EMBL/GenBank/DDBJ databases">
        <title>Genome-scale phylogeny and comparative genomics of the fungal order Sordariales.</title>
        <authorList>
            <consortium name="Lawrence Berkeley National Laboratory"/>
            <person name="Hensen N."/>
            <person name="Bonometti L."/>
            <person name="Westerberg I."/>
            <person name="Brannstrom I.O."/>
            <person name="Guillou S."/>
            <person name="Cros-Aarteil S."/>
            <person name="Calhoun S."/>
            <person name="Haridas S."/>
            <person name="Kuo A."/>
            <person name="Mondo S."/>
            <person name="Pangilinan J."/>
            <person name="Riley R."/>
            <person name="LaButti K."/>
            <person name="Andreopoulos B."/>
            <person name="Lipzen A."/>
            <person name="Chen C."/>
            <person name="Yanf M."/>
            <person name="Daum C."/>
            <person name="Ng V."/>
            <person name="Clum A."/>
            <person name="Steindorff A."/>
            <person name="Ohm R."/>
            <person name="Martin F."/>
            <person name="Silar P."/>
            <person name="Natvig D."/>
            <person name="Lalanne C."/>
            <person name="Gautier V."/>
            <person name="Ament-velasquez S.L."/>
            <person name="Kruys A."/>
            <person name="Hutchinson M.I."/>
            <person name="Powell A.J."/>
            <person name="Barry K."/>
            <person name="Miller A.N."/>
            <person name="Grigoriev I.V."/>
            <person name="Debuchy R."/>
            <person name="Gladieux P."/>
            <person name="Thoren M.H."/>
            <person name="Johannesson H."/>
        </authorList>
    </citation>
    <scope>NUCLEOTIDE SEQUENCE</scope>
    <source>
        <strain evidence="3">SMH3187-1</strain>
    </source>
</reference>
<comment type="caution">
    <text evidence="3">The sequence shown here is derived from an EMBL/GenBank/DDBJ whole genome shotgun (WGS) entry which is preliminary data.</text>
</comment>
<dbReference type="PANTHER" id="PTHR13847">
    <property type="entry name" value="SARCOSINE DEHYDROGENASE-RELATED"/>
    <property type="match status" value="1"/>
</dbReference>
<dbReference type="Gene3D" id="3.50.50.60">
    <property type="entry name" value="FAD/NAD(P)-binding domain"/>
    <property type="match status" value="1"/>
</dbReference>
<dbReference type="Proteomes" id="UP001172155">
    <property type="component" value="Unassembled WGS sequence"/>
</dbReference>
<dbReference type="InterPro" id="IPR006076">
    <property type="entry name" value="FAD-dep_OxRdtase"/>
</dbReference>
<name>A0AA40KAF6_9PEZI</name>
<accession>A0AA40KAF6</accession>
<evidence type="ECO:0000313" key="4">
    <source>
        <dbReference type="Proteomes" id="UP001172155"/>
    </source>
</evidence>
<dbReference type="AlphaFoldDB" id="A0AA40KAF6"/>
<dbReference type="PANTHER" id="PTHR13847:SF284">
    <property type="entry name" value="FAD DEPENDENT OXIDOREDUCTASE DOMAIN-CONTAINING PROTEIN"/>
    <property type="match status" value="1"/>
</dbReference>
<evidence type="ECO:0000256" key="1">
    <source>
        <dbReference type="SAM" id="MobiDB-lite"/>
    </source>
</evidence>
<proteinExistence type="predicted"/>
<evidence type="ECO:0000259" key="2">
    <source>
        <dbReference type="Pfam" id="PF01266"/>
    </source>
</evidence>
<organism evidence="3 4">
    <name type="scientific">Schizothecium vesticola</name>
    <dbReference type="NCBI Taxonomy" id="314040"/>
    <lineage>
        <taxon>Eukaryota</taxon>
        <taxon>Fungi</taxon>
        <taxon>Dikarya</taxon>
        <taxon>Ascomycota</taxon>
        <taxon>Pezizomycotina</taxon>
        <taxon>Sordariomycetes</taxon>
        <taxon>Sordariomycetidae</taxon>
        <taxon>Sordariales</taxon>
        <taxon>Schizotheciaceae</taxon>
        <taxon>Schizothecium</taxon>
    </lineage>
</organism>
<dbReference type="GO" id="GO:0005737">
    <property type="term" value="C:cytoplasm"/>
    <property type="evidence" value="ECO:0007669"/>
    <property type="project" value="TreeGrafter"/>
</dbReference>
<dbReference type="Pfam" id="PF01266">
    <property type="entry name" value="DAO"/>
    <property type="match status" value="1"/>
</dbReference>
<gene>
    <name evidence="3" type="ORF">B0T18DRAFT_320400</name>
</gene>
<feature type="region of interest" description="Disordered" evidence="1">
    <location>
        <begin position="1"/>
        <end position="24"/>
    </location>
</feature>
<dbReference type="EMBL" id="JAUKUD010000002">
    <property type="protein sequence ID" value="KAK0751427.1"/>
    <property type="molecule type" value="Genomic_DNA"/>
</dbReference>
<keyword evidence="4" id="KW-1185">Reference proteome</keyword>
<evidence type="ECO:0000313" key="3">
    <source>
        <dbReference type="EMBL" id="KAK0751427.1"/>
    </source>
</evidence>
<protein>
    <submittedName>
        <fullName evidence="3">FAD dependent oxidoreductase</fullName>
    </submittedName>
</protein>